<evidence type="ECO:0000256" key="6">
    <source>
        <dbReference type="SAM" id="MobiDB-lite"/>
    </source>
</evidence>
<keyword evidence="5 7" id="KW-0472">Membrane</keyword>
<feature type="transmembrane region" description="Helical" evidence="7">
    <location>
        <begin position="145"/>
        <end position="171"/>
    </location>
</feature>
<feature type="compositionally biased region" description="Basic and acidic residues" evidence="6">
    <location>
        <begin position="7"/>
        <end position="22"/>
    </location>
</feature>
<dbReference type="KEGG" id="msw:MSSIT_3628"/>
<keyword evidence="10" id="KW-1185">Reference proteome</keyword>
<evidence type="ECO:0000256" key="3">
    <source>
        <dbReference type="ARBA" id="ARBA00022692"/>
    </source>
</evidence>
<keyword evidence="4 7" id="KW-1133">Transmembrane helix</keyword>
<evidence type="ECO:0000256" key="5">
    <source>
        <dbReference type="ARBA" id="ARBA00023136"/>
    </source>
</evidence>
<reference evidence="9 10" key="1">
    <citation type="submission" date="2014-07" db="EMBL/GenBank/DDBJ databases">
        <title>Methanogenic archaea and the global carbon cycle.</title>
        <authorList>
            <person name="Henriksen J.R."/>
            <person name="Luke J."/>
            <person name="Reinhart S."/>
            <person name="Benedict M.N."/>
            <person name="Youngblut N.D."/>
            <person name="Metcalf M.E."/>
            <person name="Whitaker R.J."/>
            <person name="Metcalf W.W."/>
        </authorList>
    </citation>
    <scope>NUCLEOTIDE SEQUENCE [LARGE SCALE GENOMIC DNA]</scope>
    <source>
        <strain evidence="9 10">T4/M</strain>
    </source>
</reference>
<dbReference type="PANTHER" id="PTHR33885:SF3">
    <property type="entry name" value="PHAGE SHOCK PROTEIN C"/>
    <property type="match status" value="1"/>
</dbReference>
<dbReference type="EMBL" id="CP009506">
    <property type="protein sequence ID" value="AKB30347.1"/>
    <property type="molecule type" value="Genomic_DNA"/>
</dbReference>
<feature type="domain" description="Phage shock protein PspC N-terminal" evidence="8">
    <location>
        <begin position="117"/>
        <end position="174"/>
    </location>
</feature>
<dbReference type="HOGENOM" id="CLU_086261_0_0_2"/>
<dbReference type="AlphaFoldDB" id="A0A0E3PAN1"/>
<proteinExistence type="predicted"/>
<evidence type="ECO:0000313" key="9">
    <source>
        <dbReference type="EMBL" id="AKB30347.1"/>
    </source>
</evidence>
<keyword evidence="3 7" id="KW-0812">Transmembrane</keyword>
<evidence type="ECO:0000259" key="8">
    <source>
        <dbReference type="Pfam" id="PF04024"/>
    </source>
</evidence>
<gene>
    <name evidence="9" type="ORF">MSSIT_3628</name>
</gene>
<dbReference type="Proteomes" id="UP000033111">
    <property type="component" value="Chromosome"/>
</dbReference>
<organism evidence="9 10">
    <name type="scientific">Methanosarcina siciliae T4/M</name>
    <dbReference type="NCBI Taxonomy" id="1434120"/>
    <lineage>
        <taxon>Archaea</taxon>
        <taxon>Methanobacteriati</taxon>
        <taxon>Methanobacteriota</taxon>
        <taxon>Stenosarchaea group</taxon>
        <taxon>Methanomicrobia</taxon>
        <taxon>Methanosarcinales</taxon>
        <taxon>Methanosarcinaceae</taxon>
        <taxon>Methanosarcina</taxon>
    </lineage>
</organism>
<dbReference type="OrthoDB" id="103681at2157"/>
<evidence type="ECO:0000256" key="2">
    <source>
        <dbReference type="ARBA" id="ARBA00022475"/>
    </source>
</evidence>
<dbReference type="InterPro" id="IPR052027">
    <property type="entry name" value="PspC"/>
</dbReference>
<keyword evidence="2" id="KW-1003">Cell membrane</keyword>
<dbReference type="GeneID" id="25418497"/>
<evidence type="ECO:0000256" key="4">
    <source>
        <dbReference type="ARBA" id="ARBA00022989"/>
    </source>
</evidence>
<sequence>MQENPEFEEKKEPKKSEFKTPGELETGYTEKSWEKPEKTMEEKEVGIEPAPQGRIEPKESDFKAPEELETGYTEKSWEKPEKTTEEKEVGKETGERTKEETGKEAGEEEHTVYTMKKRLTKSKSDRMLFGVCSGLGKYFGIDPTFVRLLFVLLALANGIGIVLYIILAIIMPSEESVQMVPETRKSS</sequence>
<dbReference type="Pfam" id="PF04024">
    <property type="entry name" value="PspC"/>
    <property type="match status" value="1"/>
</dbReference>
<accession>A0A0E3PAN1</accession>
<dbReference type="RefSeq" id="WP_052721729.1">
    <property type="nucleotide sequence ID" value="NZ_CP009506.1"/>
</dbReference>
<feature type="region of interest" description="Disordered" evidence="6">
    <location>
        <begin position="1"/>
        <end position="112"/>
    </location>
</feature>
<dbReference type="PATRIC" id="fig|1434120.4.peg.4704"/>
<protein>
    <submittedName>
        <fullName evidence="9">Transcriptional regulator</fullName>
    </submittedName>
</protein>
<dbReference type="InterPro" id="IPR007168">
    <property type="entry name" value="Phageshock_PspC_N"/>
</dbReference>
<comment type="subcellular location">
    <subcellularLocation>
        <location evidence="1">Cell membrane</location>
        <topology evidence="1">Single-pass membrane protein</topology>
    </subcellularLocation>
</comment>
<dbReference type="PANTHER" id="PTHR33885">
    <property type="entry name" value="PHAGE SHOCK PROTEIN C"/>
    <property type="match status" value="1"/>
</dbReference>
<name>A0A0E3PAN1_9EURY</name>
<feature type="compositionally biased region" description="Basic and acidic residues" evidence="6">
    <location>
        <begin position="31"/>
        <end position="46"/>
    </location>
</feature>
<evidence type="ECO:0000313" key="10">
    <source>
        <dbReference type="Proteomes" id="UP000033111"/>
    </source>
</evidence>
<feature type="compositionally biased region" description="Basic and acidic residues" evidence="6">
    <location>
        <begin position="75"/>
        <end position="111"/>
    </location>
</feature>
<dbReference type="GO" id="GO:0005886">
    <property type="term" value="C:plasma membrane"/>
    <property type="evidence" value="ECO:0007669"/>
    <property type="project" value="UniProtKB-SubCell"/>
</dbReference>
<feature type="compositionally biased region" description="Basic and acidic residues" evidence="6">
    <location>
        <begin position="55"/>
        <end position="66"/>
    </location>
</feature>
<evidence type="ECO:0000256" key="1">
    <source>
        <dbReference type="ARBA" id="ARBA00004162"/>
    </source>
</evidence>
<evidence type="ECO:0000256" key="7">
    <source>
        <dbReference type="SAM" id="Phobius"/>
    </source>
</evidence>